<dbReference type="EMBL" id="JWHR01000064">
    <property type="protein sequence ID" value="KHS57825.1"/>
    <property type="molecule type" value="Genomic_DNA"/>
</dbReference>
<dbReference type="Proteomes" id="UP000031189">
    <property type="component" value="Unassembled WGS sequence"/>
</dbReference>
<proteinExistence type="predicted"/>
<feature type="transmembrane region" description="Helical" evidence="1">
    <location>
        <begin position="7"/>
        <end position="24"/>
    </location>
</feature>
<keyword evidence="1" id="KW-0812">Transmembrane</keyword>
<protein>
    <submittedName>
        <fullName evidence="2">Uncharacterized protein</fullName>
    </submittedName>
</protein>
<dbReference type="OrthoDB" id="1749846at2"/>
<organism evidence="2 3">
    <name type="scientific">Terrisporobacter othiniensis</name>
    <dbReference type="NCBI Taxonomy" id="1577792"/>
    <lineage>
        <taxon>Bacteria</taxon>
        <taxon>Bacillati</taxon>
        <taxon>Bacillota</taxon>
        <taxon>Clostridia</taxon>
        <taxon>Peptostreptococcales</taxon>
        <taxon>Peptostreptococcaceae</taxon>
        <taxon>Terrisporobacter</taxon>
    </lineage>
</organism>
<keyword evidence="1" id="KW-0472">Membrane</keyword>
<sequence length="266" mass="29265">MNKKGKIVTGIIVVVTIFGGGLWFNNKNLPNSNSNKGSNSTEVESEAIEIPKADSAKVEDISGFNENTKEKVGGLKLPYSVENTNLVIENIGQYTGPFVEDGSDTPTANVLSILVKNNSDQVIQYGEINVKINKKDTVTFKVSNLEPKTSALVMESSGKVEYKEDDKYKVVDSLDATIEKMPMMDKQIQIVSSEDKKIKIKNISDKDLGTVYVYYKNIQNGGAYLGGITYRAKFENMKAGAILEAETSHFYKNGSHILMVDNVPSE</sequence>
<evidence type="ECO:0000313" key="3">
    <source>
        <dbReference type="Proteomes" id="UP000031189"/>
    </source>
</evidence>
<dbReference type="AlphaFoldDB" id="A0A0B3WTC4"/>
<comment type="caution">
    <text evidence="2">The sequence shown here is derived from an EMBL/GenBank/DDBJ whole genome shotgun (WGS) entry which is preliminary data.</text>
</comment>
<gene>
    <name evidence="2" type="ORF">QX51_06620</name>
</gene>
<dbReference type="STRING" id="1577792.QX51_06620"/>
<evidence type="ECO:0000256" key="1">
    <source>
        <dbReference type="SAM" id="Phobius"/>
    </source>
</evidence>
<keyword evidence="3" id="KW-1185">Reference proteome</keyword>
<keyword evidence="1" id="KW-1133">Transmembrane helix</keyword>
<accession>A0A0B3WTC4</accession>
<name>A0A0B3WTC4_9FIRM</name>
<dbReference type="RefSeq" id="WP_039679107.1">
    <property type="nucleotide sequence ID" value="NZ_JWHR01000064.1"/>
</dbReference>
<evidence type="ECO:0000313" key="2">
    <source>
        <dbReference type="EMBL" id="KHS57825.1"/>
    </source>
</evidence>
<reference evidence="2 3" key="1">
    <citation type="submission" date="2014-12" db="EMBL/GenBank/DDBJ databases">
        <title>Draft genome sequence of Terrisporobacter sp. 08-306576, isolated from the blood culture of a bacteremia patient.</title>
        <authorList>
            <person name="Lund L.C."/>
            <person name="Sydenham T.V."/>
            <person name="Hogh S.V."/>
            <person name="Skov M.N."/>
            <person name="Kemp M."/>
            <person name="Justesen U.S."/>
        </authorList>
    </citation>
    <scope>NUCLEOTIDE SEQUENCE [LARGE SCALE GENOMIC DNA]</scope>
    <source>
        <strain evidence="2 3">08-306576</strain>
    </source>
</reference>